<gene>
    <name evidence="1" type="ORF">BT62DRAFT_1011146</name>
</gene>
<dbReference type="Proteomes" id="UP000812287">
    <property type="component" value="Unassembled WGS sequence"/>
</dbReference>
<reference evidence="1" key="1">
    <citation type="submission" date="2020-11" db="EMBL/GenBank/DDBJ databases">
        <title>Adaptations for nitrogen fixation in a non-lichenized fungal sporocarp promotes dispersal by wood-feeding termites.</title>
        <authorList>
            <consortium name="DOE Joint Genome Institute"/>
            <person name="Koch R.A."/>
            <person name="Yoon G."/>
            <person name="Arayal U."/>
            <person name="Lail K."/>
            <person name="Amirebrahimi M."/>
            <person name="Labutti K."/>
            <person name="Lipzen A."/>
            <person name="Riley R."/>
            <person name="Barry K."/>
            <person name="Henrissat B."/>
            <person name="Grigoriev I.V."/>
            <person name="Herr J.R."/>
            <person name="Aime M.C."/>
        </authorList>
    </citation>
    <scope>NUCLEOTIDE SEQUENCE</scope>
    <source>
        <strain evidence="1">MCA 3950</strain>
    </source>
</reference>
<dbReference type="EMBL" id="MU250556">
    <property type="protein sequence ID" value="KAG7441839.1"/>
    <property type="molecule type" value="Genomic_DNA"/>
</dbReference>
<sequence>MSFSRFFGVSGGKESVDLKFLQISWNVRQESKTIVYALRTESRLWCCFIYELKISEVKFTGQGWGSASAEAEHHLWSFEDILARSCNLDFAPLLSCLRLAARTLNPTTGSQTEVLICSIRSSDQFWWMVAGQFRGLFGIRSNTDIGENAILGF</sequence>
<comment type="caution">
    <text evidence="1">The sequence shown here is derived from an EMBL/GenBank/DDBJ whole genome shotgun (WGS) entry which is preliminary data.</text>
</comment>
<dbReference type="GeneID" id="66100035"/>
<name>A0A9P7VL04_9AGAR</name>
<dbReference type="AlphaFoldDB" id="A0A9P7VL04"/>
<organism evidence="1 2">
    <name type="scientific">Guyanagaster necrorhizus</name>
    <dbReference type="NCBI Taxonomy" id="856835"/>
    <lineage>
        <taxon>Eukaryota</taxon>
        <taxon>Fungi</taxon>
        <taxon>Dikarya</taxon>
        <taxon>Basidiomycota</taxon>
        <taxon>Agaricomycotina</taxon>
        <taxon>Agaricomycetes</taxon>
        <taxon>Agaricomycetidae</taxon>
        <taxon>Agaricales</taxon>
        <taxon>Marasmiineae</taxon>
        <taxon>Physalacriaceae</taxon>
        <taxon>Guyanagaster</taxon>
    </lineage>
</organism>
<accession>A0A9P7VL04</accession>
<proteinExistence type="predicted"/>
<evidence type="ECO:0000313" key="2">
    <source>
        <dbReference type="Proteomes" id="UP000812287"/>
    </source>
</evidence>
<protein>
    <submittedName>
        <fullName evidence="1">Uncharacterized protein</fullName>
    </submittedName>
</protein>
<keyword evidence="2" id="KW-1185">Reference proteome</keyword>
<evidence type="ECO:0000313" key="1">
    <source>
        <dbReference type="EMBL" id="KAG7441839.1"/>
    </source>
</evidence>
<dbReference type="RefSeq" id="XP_043035339.1">
    <property type="nucleotide sequence ID" value="XM_043177748.1"/>
</dbReference>